<dbReference type="InterPro" id="IPR027417">
    <property type="entry name" value="P-loop_NTPase"/>
</dbReference>
<dbReference type="Pfam" id="PF17289">
    <property type="entry name" value="Terminase_6C"/>
    <property type="match status" value="1"/>
</dbReference>
<dbReference type="RefSeq" id="WP_131004146.1">
    <property type="nucleotide sequence ID" value="NZ_JBHSZR010000009.1"/>
</dbReference>
<dbReference type="Gene3D" id="3.40.50.300">
    <property type="entry name" value="P-loop containing nucleotide triphosphate hydrolases"/>
    <property type="match status" value="1"/>
</dbReference>
<accession>A0A4Q9GBL0</accession>
<keyword evidence="3" id="KW-0067">ATP-binding</keyword>
<gene>
    <name evidence="3" type="ORF">EYR15_13825</name>
</gene>
<reference evidence="3 4" key="1">
    <citation type="submission" date="2019-02" db="EMBL/GenBank/DDBJ databases">
        <title>Hansschlegelia quercus sp. nov., a novel methylotrophic bacterium from buds of oak (Quercus robur L.).</title>
        <authorList>
            <person name="Agafonova N.V."/>
            <person name="Kaparullina E.N."/>
            <person name="Grouzdev D.S."/>
            <person name="Doronina N.V."/>
        </authorList>
    </citation>
    <scope>NUCLEOTIDE SEQUENCE [LARGE SCALE GENOMIC DNA]</scope>
    <source>
        <strain evidence="3 4">Dub</strain>
    </source>
</reference>
<evidence type="ECO:0000313" key="4">
    <source>
        <dbReference type="Proteomes" id="UP000291613"/>
    </source>
</evidence>
<organism evidence="3 4">
    <name type="scientific">Hansschlegelia quercus</name>
    <dbReference type="NCBI Taxonomy" id="2528245"/>
    <lineage>
        <taxon>Bacteria</taxon>
        <taxon>Pseudomonadati</taxon>
        <taxon>Pseudomonadota</taxon>
        <taxon>Alphaproteobacteria</taxon>
        <taxon>Hyphomicrobiales</taxon>
        <taxon>Methylopilaceae</taxon>
        <taxon>Hansschlegelia</taxon>
    </lineage>
</organism>
<feature type="domain" description="Terminase large subunit gp17-like C-terminal" evidence="2">
    <location>
        <begin position="278"/>
        <end position="424"/>
    </location>
</feature>
<keyword evidence="1" id="KW-1188">Viral release from host cell</keyword>
<proteinExistence type="predicted"/>
<dbReference type="GO" id="GO:0005524">
    <property type="term" value="F:ATP binding"/>
    <property type="evidence" value="ECO:0007669"/>
    <property type="project" value="UniProtKB-KW"/>
</dbReference>
<dbReference type="AlphaFoldDB" id="A0A4Q9GBL0"/>
<comment type="caution">
    <text evidence="3">The sequence shown here is derived from an EMBL/GenBank/DDBJ whole genome shotgun (WGS) entry which is preliminary data.</text>
</comment>
<evidence type="ECO:0000256" key="1">
    <source>
        <dbReference type="ARBA" id="ARBA00022612"/>
    </source>
</evidence>
<keyword evidence="4" id="KW-1185">Reference proteome</keyword>
<dbReference type="InterPro" id="IPR035421">
    <property type="entry name" value="Terminase_6C"/>
</dbReference>
<dbReference type="OrthoDB" id="4519042at2"/>
<evidence type="ECO:0000313" key="3">
    <source>
        <dbReference type="EMBL" id="TBN48661.1"/>
    </source>
</evidence>
<evidence type="ECO:0000259" key="2">
    <source>
        <dbReference type="Pfam" id="PF17289"/>
    </source>
</evidence>
<dbReference type="EMBL" id="SIUB01000007">
    <property type="protein sequence ID" value="TBN48661.1"/>
    <property type="molecule type" value="Genomic_DNA"/>
</dbReference>
<name>A0A4Q9GBL0_9HYPH</name>
<dbReference type="Proteomes" id="UP000291613">
    <property type="component" value="Unassembled WGS sequence"/>
</dbReference>
<keyword evidence="3" id="KW-0547">Nucleotide-binding</keyword>
<dbReference type="Pfam" id="PF03237">
    <property type="entry name" value="Terminase_6N"/>
    <property type="match status" value="1"/>
</dbReference>
<sequence>MRLRTVLRSCGAKTVEPFLHTLVAYESSFLTNEWAVWGRDDQLPPGGDWTTWLLLGGRGAGKTRAGAEWVRAAALGRGACFSGRPAGRIALVAETYADLREVMIDGVSGLLAVHAPDERPSWEASRKRLVWPNGAIAQGFSAEDPEALRGPQFDAAWSDEIGKWRRAEETWDMLQFGLRLGRDPRQVATTTPRAAPLIKRLLADPRTTVTRAATSANAPNLAPSFLQAVVGTYAGTRLGRQELDGELLEDREDALWTRETIERAKILVPPELTRIVVAVDPPAGGVRSDACGIVAVGLGADGRAYVLADETLHASRPDVWASRAVALWRRLEADALVAEVNQGGDMVRAVIAQADAEIPVIAVRATRGKWLRAEPVAALYAQGRVRHVGAYPELEDEMAVFGLDGLSNGRSPDRVDALVWAVTHLMLSAKGRGPRVLAL</sequence>
<protein>
    <submittedName>
        <fullName evidence="3">ATP-binding protein</fullName>
    </submittedName>
</protein>